<evidence type="ECO:0000313" key="2">
    <source>
        <dbReference type="Proteomes" id="UP000734854"/>
    </source>
</evidence>
<organism evidence="1 2">
    <name type="scientific">Zingiber officinale</name>
    <name type="common">Ginger</name>
    <name type="synonym">Amomum zingiber</name>
    <dbReference type="NCBI Taxonomy" id="94328"/>
    <lineage>
        <taxon>Eukaryota</taxon>
        <taxon>Viridiplantae</taxon>
        <taxon>Streptophyta</taxon>
        <taxon>Embryophyta</taxon>
        <taxon>Tracheophyta</taxon>
        <taxon>Spermatophyta</taxon>
        <taxon>Magnoliopsida</taxon>
        <taxon>Liliopsida</taxon>
        <taxon>Zingiberales</taxon>
        <taxon>Zingiberaceae</taxon>
        <taxon>Zingiber</taxon>
    </lineage>
</organism>
<gene>
    <name evidence="1" type="ORF">ZIOFF_060253</name>
</gene>
<protein>
    <recommendedName>
        <fullName evidence="3">Prohibitin</fullName>
    </recommendedName>
</protein>
<keyword evidence="2" id="KW-1185">Reference proteome</keyword>
<dbReference type="EMBL" id="JACMSC010000016">
    <property type="protein sequence ID" value="KAG6483605.1"/>
    <property type="molecule type" value="Genomic_DNA"/>
</dbReference>
<comment type="caution">
    <text evidence="1">The sequence shown here is derived from an EMBL/GenBank/DDBJ whole genome shotgun (WGS) entry which is preliminary data.</text>
</comment>
<evidence type="ECO:0000313" key="1">
    <source>
        <dbReference type="EMBL" id="KAG6483605.1"/>
    </source>
</evidence>
<name>A0A8J5FGF8_ZINOF</name>
<proteinExistence type="predicted"/>
<dbReference type="Proteomes" id="UP000734854">
    <property type="component" value="Unassembled WGS sequence"/>
</dbReference>
<dbReference type="AlphaFoldDB" id="A0A8J5FGF8"/>
<sequence>MNFRNVKVPNVPGAGVAGTLVKVALIGGTIVYAGLNSLYNVEGGQRAIVFNRIQGIKDKVVCGRISLGFLLYAIVVCG</sequence>
<reference evidence="1 2" key="1">
    <citation type="submission" date="2020-08" db="EMBL/GenBank/DDBJ databases">
        <title>Plant Genome Project.</title>
        <authorList>
            <person name="Zhang R.-G."/>
        </authorList>
    </citation>
    <scope>NUCLEOTIDE SEQUENCE [LARGE SCALE GENOMIC DNA]</scope>
    <source>
        <tissue evidence="1">Rhizome</tissue>
    </source>
</reference>
<evidence type="ECO:0008006" key="3">
    <source>
        <dbReference type="Google" id="ProtNLM"/>
    </source>
</evidence>
<accession>A0A8J5FGF8</accession>